<sequence length="340" mass="34537">MSSRSSGPRRASAPGSVTSGSDSVHLVLGDDELLVERAVSRVIGGVDGSASPAAGAAAIPVTRMRAGDASSSELTELLSPSLFAEERVIVLEAAGEAGKEAVDVVTTAAQDPPEGVVLVVVHNGGGRAKAMAGTLEQLGATVHHCGKLGMGEHAGFVRAEFSSHGVRVSPDTAVALVDAVGTDLRELAAACSQLAADTGGKVDVDAVGRYYRGRADVTGFQVAERAVSGDVGGALEALRWARLGGVPHVLLADALADSVHSIAKVAPAGRGDPYRLAPSLGMPPWKVKKTQALTRGWNPASVGTALRIVAALNADVKGAAADPDYAVETAVRRVASLRAR</sequence>
<gene>
    <name evidence="9" type="ORF">DW322_16650</name>
</gene>
<dbReference type="EMBL" id="QRCM01000001">
    <property type="protein sequence ID" value="TXG91531.1"/>
    <property type="molecule type" value="Genomic_DNA"/>
</dbReference>
<dbReference type="GO" id="GO:0003677">
    <property type="term" value="F:DNA binding"/>
    <property type="evidence" value="ECO:0007669"/>
    <property type="project" value="InterPro"/>
</dbReference>
<keyword evidence="3" id="KW-0548">Nucleotidyltransferase</keyword>
<feature type="region of interest" description="Disordered" evidence="8">
    <location>
        <begin position="1"/>
        <end position="23"/>
    </location>
</feature>
<accession>A0A6P2CIF0</accession>
<evidence type="ECO:0000313" key="10">
    <source>
        <dbReference type="Proteomes" id="UP000471120"/>
    </source>
</evidence>
<dbReference type="Proteomes" id="UP000471120">
    <property type="component" value="Unassembled WGS sequence"/>
</dbReference>
<comment type="caution">
    <text evidence="9">The sequence shown here is derived from an EMBL/GenBank/DDBJ whole genome shotgun (WGS) entry which is preliminary data.</text>
</comment>
<dbReference type="PANTHER" id="PTHR34388:SF1">
    <property type="entry name" value="DNA POLYMERASE III SUBUNIT DELTA"/>
    <property type="match status" value="1"/>
</dbReference>
<dbReference type="InterPro" id="IPR027417">
    <property type="entry name" value="P-loop_NTPase"/>
</dbReference>
<keyword evidence="2" id="KW-0808">Transferase</keyword>
<dbReference type="GO" id="GO:0003887">
    <property type="term" value="F:DNA-directed DNA polymerase activity"/>
    <property type="evidence" value="ECO:0007669"/>
    <property type="project" value="UniProtKB-KW"/>
</dbReference>
<feature type="compositionally biased region" description="Low complexity" evidence="8">
    <location>
        <begin position="1"/>
        <end position="16"/>
    </location>
</feature>
<protein>
    <recommendedName>
        <fullName evidence="1">DNA-directed DNA polymerase</fullName>
        <ecNumber evidence="1">2.7.7.7</ecNumber>
    </recommendedName>
</protein>
<name>A0A6P2CIF0_9NOCA</name>
<dbReference type="NCBIfam" id="TIGR01128">
    <property type="entry name" value="holA"/>
    <property type="match status" value="1"/>
</dbReference>
<dbReference type="AlphaFoldDB" id="A0A6P2CIF0"/>
<keyword evidence="4" id="KW-0235">DNA replication</keyword>
<dbReference type="EC" id="2.7.7.7" evidence="1"/>
<proteinExistence type="inferred from homology"/>
<dbReference type="SUPFAM" id="SSF48019">
    <property type="entry name" value="post-AAA+ oligomerization domain-like"/>
    <property type="match status" value="1"/>
</dbReference>
<evidence type="ECO:0000256" key="2">
    <source>
        <dbReference type="ARBA" id="ARBA00022679"/>
    </source>
</evidence>
<evidence type="ECO:0000256" key="1">
    <source>
        <dbReference type="ARBA" id="ARBA00012417"/>
    </source>
</evidence>
<organism evidence="9 10">
    <name type="scientific">Rhodococcus rhodnii</name>
    <dbReference type="NCBI Taxonomy" id="38312"/>
    <lineage>
        <taxon>Bacteria</taxon>
        <taxon>Bacillati</taxon>
        <taxon>Actinomycetota</taxon>
        <taxon>Actinomycetes</taxon>
        <taxon>Mycobacteriales</taxon>
        <taxon>Nocardiaceae</taxon>
        <taxon>Rhodococcus</taxon>
    </lineage>
</organism>
<evidence type="ECO:0000256" key="5">
    <source>
        <dbReference type="ARBA" id="ARBA00022932"/>
    </source>
</evidence>
<reference evidence="9 10" key="1">
    <citation type="submission" date="2018-07" db="EMBL/GenBank/DDBJ databases">
        <title>Genome sequence of Rhodococcus rhodnii ATCC 35071 from Rhodnius prolixus.</title>
        <authorList>
            <person name="Patel V."/>
            <person name="Vogel K.J."/>
        </authorList>
    </citation>
    <scope>NUCLEOTIDE SEQUENCE [LARGE SCALE GENOMIC DNA]</scope>
    <source>
        <strain evidence="9 10">ATCC 35071</strain>
    </source>
</reference>
<keyword evidence="5" id="KW-0239">DNA-directed DNA polymerase</keyword>
<dbReference type="GO" id="GO:0009360">
    <property type="term" value="C:DNA polymerase III complex"/>
    <property type="evidence" value="ECO:0007669"/>
    <property type="project" value="TreeGrafter"/>
</dbReference>
<evidence type="ECO:0000256" key="3">
    <source>
        <dbReference type="ARBA" id="ARBA00022695"/>
    </source>
</evidence>
<evidence type="ECO:0000313" key="9">
    <source>
        <dbReference type="EMBL" id="TXG91531.1"/>
    </source>
</evidence>
<dbReference type="PANTHER" id="PTHR34388">
    <property type="entry name" value="DNA POLYMERASE III SUBUNIT DELTA"/>
    <property type="match status" value="1"/>
</dbReference>
<dbReference type="InterPro" id="IPR008921">
    <property type="entry name" value="DNA_pol3_clamp-load_cplx_C"/>
</dbReference>
<dbReference type="GO" id="GO:0006261">
    <property type="term" value="P:DNA-templated DNA replication"/>
    <property type="evidence" value="ECO:0007669"/>
    <property type="project" value="TreeGrafter"/>
</dbReference>
<dbReference type="Gene3D" id="1.20.272.10">
    <property type="match status" value="1"/>
</dbReference>
<evidence type="ECO:0000256" key="8">
    <source>
        <dbReference type="SAM" id="MobiDB-lite"/>
    </source>
</evidence>
<comment type="catalytic activity">
    <reaction evidence="7">
        <text>DNA(n) + a 2'-deoxyribonucleoside 5'-triphosphate = DNA(n+1) + diphosphate</text>
        <dbReference type="Rhea" id="RHEA:22508"/>
        <dbReference type="Rhea" id="RHEA-COMP:17339"/>
        <dbReference type="Rhea" id="RHEA-COMP:17340"/>
        <dbReference type="ChEBI" id="CHEBI:33019"/>
        <dbReference type="ChEBI" id="CHEBI:61560"/>
        <dbReference type="ChEBI" id="CHEBI:173112"/>
        <dbReference type="EC" id="2.7.7.7"/>
    </reaction>
</comment>
<comment type="similarity">
    <text evidence="6">Belongs to the DNA polymerase HolA subunit family.</text>
</comment>
<dbReference type="NCBIfam" id="NF005918">
    <property type="entry name" value="PRK07914.1"/>
    <property type="match status" value="1"/>
</dbReference>
<dbReference type="SUPFAM" id="SSF52540">
    <property type="entry name" value="P-loop containing nucleoside triphosphate hydrolases"/>
    <property type="match status" value="1"/>
</dbReference>
<evidence type="ECO:0000256" key="4">
    <source>
        <dbReference type="ARBA" id="ARBA00022705"/>
    </source>
</evidence>
<dbReference type="Gene3D" id="3.40.50.300">
    <property type="entry name" value="P-loop containing nucleotide triphosphate hydrolases"/>
    <property type="match status" value="1"/>
</dbReference>
<evidence type="ECO:0000256" key="6">
    <source>
        <dbReference type="ARBA" id="ARBA00034754"/>
    </source>
</evidence>
<dbReference type="InterPro" id="IPR005790">
    <property type="entry name" value="DNA_polIII_delta"/>
</dbReference>
<evidence type="ECO:0000256" key="7">
    <source>
        <dbReference type="ARBA" id="ARBA00049244"/>
    </source>
</evidence>